<dbReference type="InterPro" id="IPR029063">
    <property type="entry name" value="SAM-dependent_MTases_sf"/>
</dbReference>
<feature type="domain" description="Methyltransferase type 11" evidence="1">
    <location>
        <begin position="64"/>
        <end position="153"/>
    </location>
</feature>
<dbReference type="Proteomes" id="UP000318065">
    <property type="component" value="Chromosome"/>
</dbReference>
<name>A0A510HI52_9ACTN</name>
<reference evidence="2" key="1">
    <citation type="journal article" date="2019" name="Microbiol. Resour. Announc.">
        <title>Complete Genome Sequence of Rubrobacter xylanophilus Strain AA3-22, Isolated from Arima Onsen in Japan.</title>
        <authorList>
            <person name="Tomariguchi N."/>
            <person name="Miyazaki K."/>
        </authorList>
    </citation>
    <scope>NUCLEOTIDE SEQUENCE [LARGE SCALE GENOMIC DNA]</scope>
    <source>
        <strain evidence="2">AA3-22</strain>
    </source>
</reference>
<dbReference type="InterPro" id="IPR013216">
    <property type="entry name" value="Methyltransf_11"/>
</dbReference>
<gene>
    <name evidence="2" type="ORF">RxyAA322_15030</name>
</gene>
<sequence length="270" mass="30640">MLATITFMAREIIQGGQEVPPLTRRELEDYHEDLISFCDRHLSLLGDLRGLDVLYAGGVSPLWLEGLVERGGSVTALELDLGRVLAAREALLRDGIEGVRLVAGDVREPPLEPESFDLAYSSGLFHELDGGERGAEETLSALVRLVRPGGRIATDDFVDRVPAVQVEEERLRADLHRELRGETLYGVGPPERLIRLHERFLGDVRWRMLPPHPLRHLDRLVLSEGEPEEILRLPPRNAARFRRRWEELCSRIRREGYTRPATLYVEGRVP</sequence>
<accession>A0A510HI52</accession>
<evidence type="ECO:0000259" key="1">
    <source>
        <dbReference type="Pfam" id="PF08241"/>
    </source>
</evidence>
<evidence type="ECO:0000313" key="2">
    <source>
        <dbReference type="EMBL" id="BBL79649.1"/>
    </source>
</evidence>
<keyword evidence="3" id="KW-1185">Reference proteome</keyword>
<dbReference type="EMBL" id="AP019791">
    <property type="protein sequence ID" value="BBL79649.1"/>
    <property type="molecule type" value="Genomic_DNA"/>
</dbReference>
<protein>
    <recommendedName>
        <fullName evidence="1">Methyltransferase type 11 domain-containing protein</fullName>
    </recommendedName>
</protein>
<dbReference type="Gene3D" id="3.40.50.150">
    <property type="entry name" value="Vaccinia Virus protein VP39"/>
    <property type="match status" value="1"/>
</dbReference>
<proteinExistence type="predicted"/>
<evidence type="ECO:0000313" key="3">
    <source>
        <dbReference type="Proteomes" id="UP000318065"/>
    </source>
</evidence>
<dbReference type="SUPFAM" id="SSF53335">
    <property type="entry name" value="S-adenosyl-L-methionine-dependent methyltransferases"/>
    <property type="match status" value="1"/>
</dbReference>
<dbReference type="AlphaFoldDB" id="A0A510HI52"/>
<dbReference type="CDD" id="cd02440">
    <property type="entry name" value="AdoMet_MTases"/>
    <property type="match status" value="1"/>
</dbReference>
<dbReference type="Pfam" id="PF08241">
    <property type="entry name" value="Methyltransf_11"/>
    <property type="match status" value="1"/>
</dbReference>
<organism evidence="2 3">
    <name type="scientific">Rubrobacter xylanophilus</name>
    <dbReference type="NCBI Taxonomy" id="49319"/>
    <lineage>
        <taxon>Bacteria</taxon>
        <taxon>Bacillati</taxon>
        <taxon>Actinomycetota</taxon>
        <taxon>Rubrobacteria</taxon>
        <taxon>Rubrobacterales</taxon>
        <taxon>Rubrobacteraceae</taxon>
        <taxon>Rubrobacter</taxon>
    </lineage>
</organism>
<dbReference type="GO" id="GO:0008757">
    <property type="term" value="F:S-adenosylmethionine-dependent methyltransferase activity"/>
    <property type="evidence" value="ECO:0007669"/>
    <property type="project" value="InterPro"/>
</dbReference>